<dbReference type="EMBL" id="JAEMHM010000002">
    <property type="protein sequence ID" value="MBJ6723598.1"/>
    <property type="molecule type" value="Genomic_DNA"/>
</dbReference>
<proteinExistence type="predicted"/>
<sequence>MSRILRRLVLCSLFLLTATPVFAQEVKDMEDRATDLLTMAPAAAPAKWESFAETDWLRRSSIEEGGGNVTMGQVRAGVSRKQDLSSRFELTTGMHYSARLIDAPASAHLPESLHAVALELGGEYRTSDKLALGARVSPGLAGDFKAITGDDVRVPVALHARYRPDQQWTLIGGVAYTGMNRSFPVLPILGALYVPTPQWAFGLGFPRTGIMYRPSRGTELYLAAEFSGGEYRLHDPSVGANLISYHEERLAAGAEISLSKRVKLGLSVGEAFGRKFRFFDGDRPDLHVARAPFARLGLKFYL</sequence>
<accession>A0A8J7IZQ1</accession>
<gene>
    <name evidence="3" type="ORF">JFN93_02645</name>
</gene>
<keyword evidence="1" id="KW-0732">Signal</keyword>
<organism evidence="3 4">
    <name type="scientific">Geomesophilobacter sediminis</name>
    <dbReference type="NCBI Taxonomy" id="2798584"/>
    <lineage>
        <taxon>Bacteria</taxon>
        <taxon>Pseudomonadati</taxon>
        <taxon>Thermodesulfobacteriota</taxon>
        <taxon>Desulfuromonadia</taxon>
        <taxon>Geobacterales</taxon>
        <taxon>Geobacteraceae</taxon>
        <taxon>Geomesophilobacter</taxon>
    </lineage>
</organism>
<dbReference type="Proteomes" id="UP000636888">
    <property type="component" value="Unassembled WGS sequence"/>
</dbReference>
<feature type="domain" description="DUF6268" evidence="2">
    <location>
        <begin position="105"/>
        <end position="280"/>
    </location>
</feature>
<evidence type="ECO:0000259" key="2">
    <source>
        <dbReference type="Pfam" id="PF19783"/>
    </source>
</evidence>
<feature type="signal peptide" evidence="1">
    <location>
        <begin position="1"/>
        <end position="23"/>
    </location>
</feature>
<dbReference type="RefSeq" id="WP_199382439.1">
    <property type="nucleotide sequence ID" value="NZ_JAEMHM010000002.1"/>
</dbReference>
<protein>
    <recommendedName>
        <fullName evidence="2">DUF6268 domain-containing protein</fullName>
    </recommendedName>
</protein>
<feature type="chain" id="PRO_5035206782" description="DUF6268 domain-containing protein" evidence="1">
    <location>
        <begin position="24"/>
        <end position="302"/>
    </location>
</feature>
<evidence type="ECO:0000313" key="3">
    <source>
        <dbReference type="EMBL" id="MBJ6723598.1"/>
    </source>
</evidence>
<reference evidence="3" key="1">
    <citation type="submission" date="2020-12" db="EMBL/GenBank/DDBJ databases">
        <title>Geomonas sp. Red875, isolated from river sediment.</title>
        <authorList>
            <person name="Xu Z."/>
            <person name="Zhang Z."/>
            <person name="Masuda Y."/>
            <person name="Itoh H."/>
            <person name="Senoo K."/>
        </authorList>
    </citation>
    <scope>NUCLEOTIDE SEQUENCE</scope>
    <source>
        <strain evidence="3">Red875</strain>
    </source>
</reference>
<evidence type="ECO:0000313" key="4">
    <source>
        <dbReference type="Proteomes" id="UP000636888"/>
    </source>
</evidence>
<dbReference type="AlphaFoldDB" id="A0A8J7IZQ1"/>
<dbReference type="InterPro" id="IPR046235">
    <property type="entry name" value="DUF6268"/>
</dbReference>
<name>A0A8J7IZQ1_9BACT</name>
<comment type="caution">
    <text evidence="3">The sequence shown here is derived from an EMBL/GenBank/DDBJ whole genome shotgun (WGS) entry which is preliminary data.</text>
</comment>
<evidence type="ECO:0000256" key="1">
    <source>
        <dbReference type="SAM" id="SignalP"/>
    </source>
</evidence>
<keyword evidence="4" id="KW-1185">Reference proteome</keyword>
<dbReference type="Pfam" id="PF19783">
    <property type="entry name" value="DUF6268"/>
    <property type="match status" value="1"/>
</dbReference>